<reference evidence="2 3" key="1">
    <citation type="journal article" date="2015" name="Nature">
        <title>rRNA introns, odd ribosomes, and small enigmatic genomes across a large radiation of phyla.</title>
        <authorList>
            <person name="Brown C.T."/>
            <person name="Hug L.A."/>
            <person name="Thomas B.C."/>
            <person name="Sharon I."/>
            <person name="Castelle C.J."/>
            <person name="Singh A."/>
            <person name="Wilkins M.J."/>
            <person name="Williams K.H."/>
            <person name="Banfield J.F."/>
        </authorList>
    </citation>
    <scope>NUCLEOTIDE SEQUENCE [LARGE SCALE GENOMIC DNA]</scope>
</reference>
<dbReference type="EMBL" id="LCEQ01000029">
    <property type="protein sequence ID" value="KKS74747.1"/>
    <property type="molecule type" value="Genomic_DNA"/>
</dbReference>
<dbReference type="AlphaFoldDB" id="A0A0G1BN53"/>
<keyword evidence="1" id="KW-0812">Transmembrane</keyword>
<feature type="transmembrane region" description="Helical" evidence="1">
    <location>
        <begin position="45"/>
        <end position="66"/>
    </location>
</feature>
<sequence>MGNWFRFFGGTPRRFLTTLAGIGLIVVLINPGILETAVNRFAAALMPLLGPALAIVIVFAGLRMILRGK</sequence>
<feature type="transmembrane region" description="Helical" evidence="1">
    <location>
        <begin position="15"/>
        <end position="33"/>
    </location>
</feature>
<keyword evidence="1" id="KW-1133">Transmembrane helix</keyword>
<keyword evidence="1" id="KW-0472">Membrane</keyword>
<organism evidence="2 3">
    <name type="scientific">Candidatus Azambacteria bacterium GW2011_GWA2_42_9</name>
    <dbReference type="NCBI Taxonomy" id="1618613"/>
    <lineage>
        <taxon>Bacteria</taxon>
        <taxon>Candidatus Azamiibacteriota</taxon>
    </lineage>
</organism>
<evidence type="ECO:0000256" key="1">
    <source>
        <dbReference type="SAM" id="Phobius"/>
    </source>
</evidence>
<proteinExistence type="predicted"/>
<name>A0A0G1BN53_9BACT</name>
<evidence type="ECO:0000313" key="2">
    <source>
        <dbReference type="EMBL" id="KKS74747.1"/>
    </source>
</evidence>
<comment type="caution">
    <text evidence="2">The sequence shown here is derived from an EMBL/GenBank/DDBJ whole genome shotgun (WGS) entry which is preliminary data.</text>
</comment>
<dbReference type="Proteomes" id="UP000034563">
    <property type="component" value="Unassembled WGS sequence"/>
</dbReference>
<evidence type="ECO:0000313" key="3">
    <source>
        <dbReference type="Proteomes" id="UP000034563"/>
    </source>
</evidence>
<protein>
    <submittedName>
        <fullName evidence="2">Uncharacterized protein</fullName>
    </submittedName>
</protein>
<gene>
    <name evidence="2" type="ORF">UV48_C0029G0011</name>
</gene>
<accession>A0A0G1BN53</accession>